<dbReference type="Proteomes" id="UP000735874">
    <property type="component" value="Unassembled WGS sequence"/>
</dbReference>
<dbReference type="Proteomes" id="UP000760860">
    <property type="component" value="Unassembled WGS sequence"/>
</dbReference>
<gene>
    <name evidence="1" type="ORF">PC113_g22467</name>
    <name evidence="2" type="ORF">PC115_g22466</name>
    <name evidence="3" type="ORF">PC117_g24977</name>
    <name evidence="4" type="ORF">PC118_g22512</name>
    <name evidence="5" type="ORF">PC129_g22123</name>
</gene>
<evidence type="ECO:0000313" key="6">
    <source>
        <dbReference type="Proteomes" id="UP000735874"/>
    </source>
</evidence>
<sequence length="42" mass="4668">MVAKEVVTAPEVQQLLVNTLDVELERKRATRVLCVGSEQTIT</sequence>
<name>A0A8T0Y1P9_9STRA</name>
<dbReference type="Proteomes" id="UP000736787">
    <property type="component" value="Unassembled WGS sequence"/>
</dbReference>
<organism evidence="1 6">
    <name type="scientific">Phytophthora cactorum</name>
    <dbReference type="NCBI Taxonomy" id="29920"/>
    <lineage>
        <taxon>Eukaryota</taxon>
        <taxon>Sar</taxon>
        <taxon>Stramenopiles</taxon>
        <taxon>Oomycota</taxon>
        <taxon>Peronosporomycetes</taxon>
        <taxon>Peronosporales</taxon>
        <taxon>Peronosporaceae</taxon>
        <taxon>Phytophthora</taxon>
    </lineage>
</organism>
<evidence type="ECO:0000313" key="5">
    <source>
        <dbReference type="EMBL" id="KAG3205367.1"/>
    </source>
</evidence>
<comment type="caution">
    <text evidence="1">The sequence shown here is derived from an EMBL/GenBank/DDBJ whole genome shotgun (WGS) entry which is preliminary data.</text>
</comment>
<dbReference type="AlphaFoldDB" id="A0A8T0Y1P9"/>
<dbReference type="EMBL" id="RCMV01001952">
    <property type="protein sequence ID" value="KAG3205367.1"/>
    <property type="molecule type" value="Genomic_DNA"/>
</dbReference>
<reference evidence="1" key="1">
    <citation type="submission" date="2018-10" db="EMBL/GenBank/DDBJ databases">
        <title>Effector identification in a new, highly contiguous assembly of the strawberry crown rot pathogen Phytophthora cactorum.</title>
        <authorList>
            <person name="Armitage A.D."/>
            <person name="Nellist C.F."/>
            <person name="Bates H."/>
            <person name="Vickerstaff R.J."/>
            <person name="Harrison R.J."/>
        </authorList>
    </citation>
    <scope>NUCLEOTIDE SEQUENCE</scope>
    <source>
        <strain evidence="1">15-7</strain>
        <strain evidence="2">4032</strain>
        <strain evidence="3">4040</strain>
        <strain evidence="4">P415</strain>
        <strain evidence="5">P421</strain>
    </source>
</reference>
<dbReference type="EMBL" id="RCMK01001809">
    <property type="protein sequence ID" value="KAG2888176.1"/>
    <property type="molecule type" value="Genomic_DNA"/>
</dbReference>
<dbReference type="Proteomes" id="UP000774804">
    <property type="component" value="Unassembled WGS sequence"/>
</dbReference>
<proteinExistence type="predicted"/>
<protein>
    <submittedName>
        <fullName evidence="1">Uncharacterized protein</fullName>
    </submittedName>
</protein>
<accession>A0A8T0Y1P9</accession>
<dbReference type="EMBL" id="RCML01001774">
    <property type="protein sequence ID" value="KAG2960454.1"/>
    <property type="molecule type" value="Genomic_DNA"/>
</dbReference>
<evidence type="ECO:0000313" key="3">
    <source>
        <dbReference type="EMBL" id="KAG2888176.1"/>
    </source>
</evidence>
<evidence type="ECO:0000313" key="1">
    <source>
        <dbReference type="EMBL" id="KAG2821510.1"/>
    </source>
</evidence>
<dbReference type="EMBL" id="RCMG01001707">
    <property type="protein sequence ID" value="KAG2821510.1"/>
    <property type="molecule type" value="Genomic_DNA"/>
</dbReference>
<dbReference type="EMBL" id="RCMI01001852">
    <property type="protein sequence ID" value="KAG2880614.1"/>
    <property type="molecule type" value="Genomic_DNA"/>
</dbReference>
<evidence type="ECO:0000313" key="4">
    <source>
        <dbReference type="EMBL" id="KAG2960454.1"/>
    </source>
</evidence>
<dbReference type="Proteomes" id="UP000697107">
    <property type="component" value="Unassembled WGS sequence"/>
</dbReference>
<evidence type="ECO:0000313" key="2">
    <source>
        <dbReference type="EMBL" id="KAG2880614.1"/>
    </source>
</evidence>